<dbReference type="FunFam" id="1.10.600.10:FF:000007">
    <property type="entry name" value="Isoprene synthase, chloroplastic"/>
    <property type="match status" value="1"/>
</dbReference>
<keyword evidence="3" id="KW-0479">Metal-binding</keyword>
<evidence type="ECO:0000313" key="8">
    <source>
        <dbReference type="EMBL" id="PNT66705.1"/>
    </source>
</evidence>
<dbReference type="Gene3D" id="1.50.10.130">
    <property type="entry name" value="Terpene synthase, N-terminal domain"/>
    <property type="match status" value="1"/>
</dbReference>
<comment type="cofactor">
    <cofactor evidence="1">
        <name>Mn(2+)</name>
        <dbReference type="ChEBI" id="CHEBI:29035"/>
    </cofactor>
</comment>
<proteinExistence type="predicted"/>
<organism evidence="8">
    <name type="scientific">Brachypodium distachyon</name>
    <name type="common">Purple false brome</name>
    <name type="synonym">Trachynia distachya</name>
    <dbReference type="NCBI Taxonomy" id="15368"/>
    <lineage>
        <taxon>Eukaryota</taxon>
        <taxon>Viridiplantae</taxon>
        <taxon>Streptophyta</taxon>
        <taxon>Embryophyta</taxon>
        <taxon>Tracheophyta</taxon>
        <taxon>Spermatophyta</taxon>
        <taxon>Magnoliopsida</taxon>
        <taxon>Liliopsida</taxon>
        <taxon>Poales</taxon>
        <taxon>Poaceae</taxon>
        <taxon>BOP clade</taxon>
        <taxon>Pooideae</taxon>
        <taxon>Stipodae</taxon>
        <taxon>Brachypodieae</taxon>
        <taxon>Brachypodium</taxon>
    </lineage>
</organism>
<evidence type="ECO:0000256" key="1">
    <source>
        <dbReference type="ARBA" id="ARBA00001936"/>
    </source>
</evidence>
<dbReference type="EMBL" id="CM000882">
    <property type="protein sequence ID" value="PNT66705.1"/>
    <property type="molecule type" value="Genomic_DNA"/>
</dbReference>
<gene>
    <name evidence="9" type="primary">LOC100841139</name>
    <name evidence="8" type="ORF">BRADI_3g15947v3</name>
</gene>
<feature type="domain" description="Terpene synthase N-terminal" evidence="6">
    <location>
        <begin position="9"/>
        <end position="176"/>
    </location>
</feature>
<accession>A0A2K2CXE5</accession>
<evidence type="ECO:0000256" key="3">
    <source>
        <dbReference type="ARBA" id="ARBA00022723"/>
    </source>
</evidence>
<feature type="domain" description="Terpene synthase metal-binding" evidence="7">
    <location>
        <begin position="233"/>
        <end position="472"/>
    </location>
</feature>
<keyword evidence="10" id="KW-1185">Reference proteome</keyword>
<dbReference type="InterPro" id="IPR050148">
    <property type="entry name" value="Terpene_synthase-like"/>
</dbReference>
<dbReference type="GO" id="GO:0016102">
    <property type="term" value="P:diterpenoid biosynthetic process"/>
    <property type="evidence" value="ECO:0007669"/>
    <property type="project" value="InterPro"/>
</dbReference>
<dbReference type="InterPro" id="IPR034741">
    <property type="entry name" value="Terpene_cyclase-like_1_C"/>
</dbReference>
<dbReference type="Pfam" id="PF03936">
    <property type="entry name" value="Terpene_synth_C"/>
    <property type="match status" value="1"/>
</dbReference>
<dbReference type="RefSeq" id="XP_003571437.2">
    <property type="nucleotide sequence ID" value="XM_003571389.4"/>
</dbReference>
<comment type="cofactor">
    <cofactor evidence="2">
        <name>Mg(2+)</name>
        <dbReference type="ChEBI" id="CHEBI:18420"/>
    </cofactor>
</comment>
<dbReference type="PANTHER" id="PTHR31225">
    <property type="entry name" value="OS04G0344100 PROTEIN-RELATED"/>
    <property type="match status" value="1"/>
</dbReference>
<protein>
    <recommendedName>
        <fullName evidence="11">Terpene synthase</fullName>
    </recommendedName>
</protein>
<evidence type="ECO:0000313" key="9">
    <source>
        <dbReference type="EnsemblPlants" id="PNT66705"/>
    </source>
</evidence>
<dbReference type="GO" id="GO:0010333">
    <property type="term" value="F:terpene synthase activity"/>
    <property type="evidence" value="ECO:0000318"/>
    <property type="project" value="GO_Central"/>
</dbReference>
<dbReference type="GO" id="GO:0000287">
    <property type="term" value="F:magnesium ion binding"/>
    <property type="evidence" value="ECO:0007669"/>
    <property type="project" value="InterPro"/>
</dbReference>
<dbReference type="SFLD" id="SFLDG01019">
    <property type="entry name" value="Terpene_Cyclase_Like_1_C_Termi"/>
    <property type="match status" value="1"/>
</dbReference>
<dbReference type="Pfam" id="PF01397">
    <property type="entry name" value="Terpene_synth"/>
    <property type="match status" value="1"/>
</dbReference>
<dbReference type="STRING" id="15368.A0A2K2CXE5"/>
<dbReference type="EnsemblPlants" id="PNT66705">
    <property type="protein sequence ID" value="PNT66705"/>
    <property type="gene ID" value="BRADI_3g15947v3"/>
</dbReference>
<dbReference type="Gene3D" id="1.10.600.10">
    <property type="entry name" value="Farnesyl Diphosphate Synthase"/>
    <property type="match status" value="1"/>
</dbReference>
<keyword evidence="4" id="KW-0460">Magnesium</keyword>
<dbReference type="Gramene" id="PNT66705">
    <property type="protein sequence ID" value="PNT66705"/>
    <property type="gene ID" value="BRADI_3g15947v3"/>
</dbReference>
<evidence type="ECO:0008006" key="11">
    <source>
        <dbReference type="Google" id="ProtNLM"/>
    </source>
</evidence>
<dbReference type="SUPFAM" id="SSF48239">
    <property type="entry name" value="Terpenoid cyclases/Protein prenyltransferases"/>
    <property type="match status" value="1"/>
</dbReference>
<dbReference type="OrthoDB" id="1877784at2759"/>
<dbReference type="InterPro" id="IPR036965">
    <property type="entry name" value="Terpene_synth_N_sf"/>
</dbReference>
<sequence>MKGTFHPSLWGDFFLTYQPPSSAQETQMQERAEVLREQVRAIIRDSNEIPKILDLIITLERLGLDYLYENEINKLLDVVSISDYDDDNLHLVSLRFYLLRKNGYDVSSDVFLNFQDKKGDFINADTRSLLSLYNAAYLRTHGEKVLDGAISFATIHLLREFKHLNSPDAKEVSAALDTPLFRRVGTLETRNYILSYQKEATRNEAILELAKLNFNLLQLRFCEELKGVTLWWKELYGRSNLSFVRDRIVEVYFWMNGSCYNPQYSHSRIILTKITAFITIIDDIFDTYGSTQESMKLQEAIKRWDESAVALLPEYMKDFYLYLLETFSSFENELGHDKSYRVFYLKETLKKLVQAYADELKWRDEHYVPKTISEHLEVSSTSIGPFLLACAAYVGMDDIKTEETFKWVLDDPQLIKSLGVFVRLSNDIVSTKREQAGDHSVSTVQCYMKEHGTTMHDACQQIKGLIEDSWKDMLEHSLAAKNQPMVVSQTILHFARASGNMYKLNDGYTASDTIKDAIRLLFVEPIE</sequence>
<dbReference type="PANTHER" id="PTHR31225:SF93">
    <property type="entry name" value="ALPHA-HUMULENE_(-)-(E)-BETA-CARYOPHYLLENE SYNTHASE"/>
    <property type="match status" value="1"/>
</dbReference>
<evidence type="ECO:0000313" key="10">
    <source>
        <dbReference type="Proteomes" id="UP000008810"/>
    </source>
</evidence>
<dbReference type="InterPro" id="IPR008930">
    <property type="entry name" value="Terpenoid_cyclase/PrenylTrfase"/>
</dbReference>
<evidence type="ECO:0000256" key="2">
    <source>
        <dbReference type="ARBA" id="ARBA00001946"/>
    </source>
</evidence>
<dbReference type="InterPro" id="IPR044814">
    <property type="entry name" value="Terpene_cyclase_plant_C1"/>
</dbReference>
<evidence type="ECO:0000259" key="7">
    <source>
        <dbReference type="Pfam" id="PF03936"/>
    </source>
</evidence>
<dbReference type="InterPro" id="IPR008949">
    <property type="entry name" value="Isoprenoid_synthase_dom_sf"/>
</dbReference>
<dbReference type="InterPro" id="IPR005630">
    <property type="entry name" value="Terpene_synthase_metal-bd"/>
</dbReference>
<dbReference type="GeneID" id="100841139"/>
<dbReference type="CDD" id="cd00684">
    <property type="entry name" value="Terpene_cyclase_plant_C1"/>
    <property type="match status" value="1"/>
</dbReference>
<keyword evidence="5" id="KW-0456">Lyase</keyword>
<reference evidence="8 9" key="1">
    <citation type="journal article" date="2010" name="Nature">
        <title>Genome sequencing and analysis of the model grass Brachypodium distachyon.</title>
        <authorList>
            <consortium name="International Brachypodium Initiative"/>
        </authorList>
    </citation>
    <scope>NUCLEOTIDE SEQUENCE [LARGE SCALE GENOMIC DNA]</scope>
    <source>
        <strain evidence="8">Bd21</strain>
        <strain evidence="9">cv. Bd21</strain>
    </source>
</reference>
<dbReference type="KEGG" id="bdi:100841139"/>
<evidence type="ECO:0000256" key="5">
    <source>
        <dbReference type="ARBA" id="ARBA00023239"/>
    </source>
</evidence>
<reference evidence="9" key="3">
    <citation type="submission" date="2018-08" db="UniProtKB">
        <authorList>
            <consortium name="EnsemblPlants"/>
        </authorList>
    </citation>
    <scope>IDENTIFICATION</scope>
    <source>
        <strain evidence="9">cv. Bd21</strain>
    </source>
</reference>
<name>A0A2K2CXE5_BRADI</name>
<dbReference type="InterPro" id="IPR001906">
    <property type="entry name" value="Terpene_synth_N"/>
</dbReference>
<dbReference type="Proteomes" id="UP000008810">
    <property type="component" value="Chromosome 3"/>
</dbReference>
<dbReference type="SUPFAM" id="SSF48576">
    <property type="entry name" value="Terpenoid synthases"/>
    <property type="match status" value="1"/>
</dbReference>
<dbReference type="GO" id="GO:0046246">
    <property type="term" value="P:terpene biosynthetic process"/>
    <property type="evidence" value="ECO:0000318"/>
    <property type="project" value="GO_Central"/>
</dbReference>
<dbReference type="AlphaFoldDB" id="A0A2K2CXE5"/>
<dbReference type="SFLD" id="SFLDS00005">
    <property type="entry name" value="Isoprenoid_Synthase_Type_I"/>
    <property type="match status" value="1"/>
</dbReference>
<reference evidence="8" key="2">
    <citation type="submission" date="2017-06" db="EMBL/GenBank/DDBJ databases">
        <title>WGS assembly of Brachypodium distachyon.</title>
        <authorList>
            <consortium name="The International Brachypodium Initiative"/>
            <person name="Lucas S."/>
            <person name="Harmon-Smith M."/>
            <person name="Lail K."/>
            <person name="Tice H."/>
            <person name="Grimwood J."/>
            <person name="Bruce D."/>
            <person name="Barry K."/>
            <person name="Shu S."/>
            <person name="Lindquist E."/>
            <person name="Wang M."/>
            <person name="Pitluck S."/>
            <person name="Vogel J.P."/>
            <person name="Garvin D.F."/>
            <person name="Mockler T.C."/>
            <person name="Schmutz J."/>
            <person name="Rokhsar D."/>
            <person name="Bevan M.W."/>
        </authorList>
    </citation>
    <scope>NUCLEOTIDE SEQUENCE</scope>
    <source>
        <strain evidence="8">Bd21</strain>
    </source>
</reference>
<evidence type="ECO:0000259" key="6">
    <source>
        <dbReference type="Pfam" id="PF01397"/>
    </source>
</evidence>
<evidence type="ECO:0000256" key="4">
    <source>
        <dbReference type="ARBA" id="ARBA00022842"/>
    </source>
</evidence>